<protein>
    <submittedName>
        <fullName evidence="7">TetR/AcrR family transcriptional regulator</fullName>
    </submittedName>
</protein>
<proteinExistence type="predicted"/>
<keyword evidence="1" id="KW-0805">Transcription regulation</keyword>
<dbReference type="InterPro" id="IPR050109">
    <property type="entry name" value="HTH-type_TetR-like_transc_reg"/>
</dbReference>
<feature type="region of interest" description="Disordered" evidence="5">
    <location>
        <begin position="195"/>
        <end position="228"/>
    </location>
</feature>
<keyword evidence="2 4" id="KW-0238">DNA-binding</keyword>
<evidence type="ECO:0000256" key="1">
    <source>
        <dbReference type="ARBA" id="ARBA00023015"/>
    </source>
</evidence>
<evidence type="ECO:0000259" key="6">
    <source>
        <dbReference type="PROSITE" id="PS50977"/>
    </source>
</evidence>
<evidence type="ECO:0000256" key="5">
    <source>
        <dbReference type="SAM" id="MobiDB-lite"/>
    </source>
</evidence>
<evidence type="ECO:0000256" key="2">
    <source>
        <dbReference type="ARBA" id="ARBA00023125"/>
    </source>
</evidence>
<dbReference type="Pfam" id="PF00440">
    <property type="entry name" value="TetR_N"/>
    <property type="match status" value="1"/>
</dbReference>
<keyword evidence="3" id="KW-0804">Transcription</keyword>
<dbReference type="EMBL" id="JBHUCM010000018">
    <property type="protein sequence ID" value="MFD1539862.1"/>
    <property type="molecule type" value="Genomic_DNA"/>
</dbReference>
<evidence type="ECO:0000256" key="4">
    <source>
        <dbReference type="PROSITE-ProRule" id="PRU00335"/>
    </source>
</evidence>
<evidence type="ECO:0000313" key="7">
    <source>
        <dbReference type="EMBL" id="MFD1539862.1"/>
    </source>
</evidence>
<dbReference type="PROSITE" id="PS50977">
    <property type="entry name" value="HTH_TETR_2"/>
    <property type="match status" value="1"/>
</dbReference>
<gene>
    <name evidence="7" type="ORF">ACFSJ0_22610</name>
</gene>
<dbReference type="RefSeq" id="WP_219533514.1">
    <property type="nucleotide sequence ID" value="NZ_JAHKRM010000018.1"/>
</dbReference>
<name>A0ABW4GAT3_9ACTN</name>
<feature type="DNA-binding region" description="H-T-H motif" evidence="4">
    <location>
        <begin position="36"/>
        <end position="55"/>
    </location>
</feature>
<dbReference type="Proteomes" id="UP001597097">
    <property type="component" value="Unassembled WGS sequence"/>
</dbReference>
<feature type="domain" description="HTH tetR-type" evidence="6">
    <location>
        <begin position="13"/>
        <end position="73"/>
    </location>
</feature>
<organism evidence="7 8">
    <name type="scientific">Nonomuraea guangzhouensis</name>
    <dbReference type="NCBI Taxonomy" id="1291555"/>
    <lineage>
        <taxon>Bacteria</taxon>
        <taxon>Bacillati</taxon>
        <taxon>Actinomycetota</taxon>
        <taxon>Actinomycetes</taxon>
        <taxon>Streptosporangiales</taxon>
        <taxon>Streptosporangiaceae</taxon>
        <taxon>Nonomuraea</taxon>
    </lineage>
</organism>
<dbReference type="InterPro" id="IPR001647">
    <property type="entry name" value="HTH_TetR"/>
</dbReference>
<dbReference type="PANTHER" id="PTHR30055:SF148">
    <property type="entry name" value="TETR-FAMILY TRANSCRIPTIONAL REGULATOR"/>
    <property type="match status" value="1"/>
</dbReference>
<evidence type="ECO:0000256" key="3">
    <source>
        <dbReference type="ARBA" id="ARBA00023163"/>
    </source>
</evidence>
<accession>A0ABW4GAT3</accession>
<comment type="caution">
    <text evidence="7">The sequence shown here is derived from an EMBL/GenBank/DDBJ whole genome shotgun (WGS) entry which is preliminary data.</text>
</comment>
<sequence>MDAEHARSVGRGAKVLAAVHAATLAELAEKGYAALTVDGVAQRAGVHKTTVYRRWKDRESLVVDALAGHVAADVPIPDTGTFEADLTVLARALVRLMTAPSARALLAAVFSDAARLPEVAEVRRQIFEDRLRRAEPVVARAVSRGELPAGTDAAEVIKSLAAPVYLRLLMTAEPVDEAVADQAVRVTLAAARAGAFGPPASSPSAPSPSDLGPSGPGSSDPGPSAVSG</sequence>
<reference evidence="8" key="1">
    <citation type="journal article" date="2019" name="Int. J. Syst. Evol. Microbiol.">
        <title>The Global Catalogue of Microorganisms (GCM) 10K type strain sequencing project: providing services to taxonomists for standard genome sequencing and annotation.</title>
        <authorList>
            <consortium name="The Broad Institute Genomics Platform"/>
            <consortium name="The Broad Institute Genome Sequencing Center for Infectious Disease"/>
            <person name="Wu L."/>
            <person name="Ma J."/>
        </authorList>
    </citation>
    <scope>NUCLEOTIDE SEQUENCE [LARGE SCALE GENOMIC DNA]</scope>
    <source>
        <strain evidence="8">CGMCC 1.15399</strain>
    </source>
</reference>
<keyword evidence="8" id="KW-1185">Reference proteome</keyword>
<dbReference type="Pfam" id="PF16859">
    <property type="entry name" value="TetR_C_11"/>
    <property type="match status" value="1"/>
</dbReference>
<evidence type="ECO:0000313" key="8">
    <source>
        <dbReference type="Proteomes" id="UP001597097"/>
    </source>
</evidence>
<dbReference type="InterPro" id="IPR011075">
    <property type="entry name" value="TetR_C"/>
</dbReference>
<dbReference type="PANTHER" id="PTHR30055">
    <property type="entry name" value="HTH-TYPE TRANSCRIPTIONAL REGULATOR RUTR"/>
    <property type="match status" value="1"/>
</dbReference>